<dbReference type="Pfam" id="PF01609">
    <property type="entry name" value="DDE_Tnp_1"/>
    <property type="match status" value="1"/>
</dbReference>
<dbReference type="GO" id="GO:0004803">
    <property type="term" value="F:transposase activity"/>
    <property type="evidence" value="ECO:0007669"/>
    <property type="project" value="InterPro"/>
</dbReference>
<dbReference type="AlphaFoldDB" id="A0A133UE44"/>
<feature type="domain" description="Transposase IS4-like" evidence="1">
    <location>
        <begin position="125"/>
        <end position="330"/>
    </location>
</feature>
<dbReference type="GO" id="GO:0006313">
    <property type="term" value="P:DNA transposition"/>
    <property type="evidence" value="ECO:0007669"/>
    <property type="project" value="InterPro"/>
</dbReference>
<sequence>MKAEAIQKINEGELDGESTLDFALSHAEKVKEGVLQSWFKKGASRNDKALNEFLLIEIIRSILGAEPRCFFVLLSVSRRLRALLDLKYVDDLERYKYFKRKIKNLKGRLREISKRSLGTEGDESFAFDSSIVTADLNGYRNGKKVKKGDYGVRFTYSTTKGTVIGFQTLLLFNLEKFSVRKFEIYPIDASTKKMWKEMVCDEIGTKGGKKKTVIADGGFFAYENYIQSANHRIESIINPRCDCRENLKEKLENMSPRLELFEIHDPEKKEKVMGEMKDLVSSIIEKSLNYDEYKKKRSTIEKIFKIAKQIYGVKDLHVYHEEGAHWKIFIGFYFSCLLYQDLKDEKINVDKAVGLFADNTDVW</sequence>
<dbReference type="InterPro" id="IPR002559">
    <property type="entry name" value="Transposase_11"/>
</dbReference>
<comment type="caution">
    <text evidence="2">The sequence shown here is derived from an EMBL/GenBank/DDBJ whole genome shotgun (WGS) entry which is preliminary data.</text>
</comment>
<gene>
    <name evidence="2" type="ORF">AKJ65_07525</name>
</gene>
<protein>
    <recommendedName>
        <fullName evidence="1">Transposase IS4-like domain-containing protein</fullName>
    </recommendedName>
</protein>
<organism evidence="2 3">
    <name type="scientific">candidate division MSBL1 archaeon SCGC-AAA259E19</name>
    <dbReference type="NCBI Taxonomy" id="1698264"/>
    <lineage>
        <taxon>Archaea</taxon>
        <taxon>Methanobacteriati</taxon>
        <taxon>Methanobacteriota</taxon>
        <taxon>candidate division MSBL1</taxon>
    </lineage>
</organism>
<dbReference type="GO" id="GO:0003677">
    <property type="term" value="F:DNA binding"/>
    <property type="evidence" value="ECO:0007669"/>
    <property type="project" value="InterPro"/>
</dbReference>
<dbReference type="EMBL" id="LHXO01000156">
    <property type="protein sequence ID" value="KXA92477.1"/>
    <property type="molecule type" value="Genomic_DNA"/>
</dbReference>
<proteinExistence type="predicted"/>
<evidence type="ECO:0000313" key="2">
    <source>
        <dbReference type="EMBL" id="KXA92477.1"/>
    </source>
</evidence>
<dbReference type="Proteomes" id="UP000070284">
    <property type="component" value="Unassembled WGS sequence"/>
</dbReference>
<evidence type="ECO:0000259" key="1">
    <source>
        <dbReference type="Pfam" id="PF01609"/>
    </source>
</evidence>
<evidence type="ECO:0000313" key="3">
    <source>
        <dbReference type="Proteomes" id="UP000070284"/>
    </source>
</evidence>
<accession>A0A133UE44</accession>
<keyword evidence="3" id="KW-1185">Reference proteome</keyword>
<name>A0A133UE44_9EURY</name>
<reference evidence="2 3" key="1">
    <citation type="journal article" date="2016" name="Sci. Rep.">
        <title>Metabolic traits of an uncultured archaeal lineage -MSBL1- from brine pools of the Red Sea.</title>
        <authorList>
            <person name="Mwirichia R."/>
            <person name="Alam I."/>
            <person name="Rashid M."/>
            <person name="Vinu M."/>
            <person name="Ba-Alawi W."/>
            <person name="Anthony Kamau A."/>
            <person name="Kamanda Ngugi D."/>
            <person name="Goker M."/>
            <person name="Klenk H.P."/>
            <person name="Bajic V."/>
            <person name="Stingl U."/>
        </authorList>
    </citation>
    <scope>NUCLEOTIDE SEQUENCE [LARGE SCALE GENOMIC DNA]</scope>
    <source>
        <strain evidence="2">SCGC-AAA259E19</strain>
    </source>
</reference>